<dbReference type="Pfam" id="PF01751">
    <property type="entry name" value="Toprim"/>
    <property type="match status" value="1"/>
</dbReference>
<evidence type="ECO:0000313" key="3">
    <source>
        <dbReference type="Proteomes" id="UP000713596"/>
    </source>
</evidence>
<protein>
    <submittedName>
        <fullName evidence="2">DUF4093 domain-containing protein</fullName>
    </submittedName>
</protein>
<gene>
    <name evidence="2" type="ORF">H9882_01210</name>
</gene>
<dbReference type="InterPro" id="IPR025156">
    <property type="entry name" value="RNase_M5_C"/>
</dbReference>
<sequence length="195" mass="21469">MSERLRIEQVIVVEGRYDASALAPLVDALILTTDGFAIYKDKQTQALLKELGRKRGIILLTDSDAAGFRIRTFLTNLIGESYVKQAYVPAIHGKEARKSQPGKEGLLGVEGISADLLRKALLDAGASQQTPRQGRSIAYVDLYQWGFSGTAGSQEKRFALLKKLGLPNRLSKKALLDVLNQLYTYEEIEALAKDS</sequence>
<dbReference type="GO" id="GO:0006364">
    <property type="term" value="P:rRNA processing"/>
    <property type="evidence" value="ECO:0007669"/>
    <property type="project" value="TreeGrafter"/>
</dbReference>
<dbReference type="AlphaFoldDB" id="A0A948T0T0"/>
<dbReference type="PANTHER" id="PTHR39156:SF1">
    <property type="entry name" value="RIBONUCLEASE M5"/>
    <property type="match status" value="1"/>
</dbReference>
<dbReference type="InterPro" id="IPR006171">
    <property type="entry name" value="TOPRIM_dom"/>
</dbReference>
<accession>A0A948T0T0</accession>
<dbReference type="Proteomes" id="UP000713596">
    <property type="component" value="Unassembled WGS sequence"/>
</dbReference>
<dbReference type="Gene3D" id="3.40.1360.10">
    <property type="match status" value="1"/>
</dbReference>
<proteinExistence type="predicted"/>
<dbReference type="GO" id="GO:0043822">
    <property type="term" value="F:ribonuclease M5 activity"/>
    <property type="evidence" value="ECO:0007669"/>
    <property type="project" value="TreeGrafter"/>
</dbReference>
<dbReference type="SUPFAM" id="SSF110455">
    <property type="entry name" value="Toprim domain"/>
    <property type="match status" value="1"/>
</dbReference>
<reference evidence="2" key="2">
    <citation type="submission" date="2021-04" db="EMBL/GenBank/DDBJ databases">
        <authorList>
            <person name="Gilroy R."/>
        </authorList>
    </citation>
    <scope>NUCLEOTIDE SEQUENCE</scope>
    <source>
        <strain evidence="2">B5_2728</strain>
    </source>
</reference>
<dbReference type="Pfam" id="PF13331">
    <property type="entry name" value="DUF4093"/>
    <property type="match status" value="1"/>
</dbReference>
<dbReference type="SMART" id="SM00493">
    <property type="entry name" value="TOPRIM"/>
    <property type="match status" value="1"/>
</dbReference>
<organism evidence="2 3">
    <name type="scientific">Candidatus Allofournierella pullistercoris</name>
    <dbReference type="NCBI Taxonomy" id="2838597"/>
    <lineage>
        <taxon>Bacteria</taxon>
        <taxon>Bacillati</taxon>
        <taxon>Bacillota</taxon>
        <taxon>Clostridia</taxon>
        <taxon>Eubacteriales</taxon>
        <taxon>Oscillospiraceae</taxon>
        <taxon>Allofournierella</taxon>
    </lineage>
</organism>
<dbReference type="EMBL" id="JAHLFP010000007">
    <property type="protein sequence ID" value="MBU3805512.1"/>
    <property type="molecule type" value="Genomic_DNA"/>
</dbReference>
<name>A0A948T0T0_9FIRM</name>
<dbReference type="PANTHER" id="PTHR39156">
    <property type="entry name" value="RIBONUCLEASE M5"/>
    <property type="match status" value="1"/>
</dbReference>
<comment type="caution">
    <text evidence="2">The sequence shown here is derived from an EMBL/GenBank/DDBJ whole genome shotgun (WGS) entry which is preliminary data.</text>
</comment>
<feature type="domain" description="Toprim" evidence="1">
    <location>
        <begin position="8"/>
        <end position="95"/>
    </location>
</feature>
<dbReference type="PROSITE" id="PS50880">
    <property type="entry name" value="TOPRIM"/>
    <property type="match status" value="1"/>
</dbReference>
<reference evidence="2" key="1">
    <citation type="journal article" date="2021" name="PeerJ">
        <title>Extensive microbial diversity within the chicken gut microbiome revealed by metagenomics and culture.</title>
        <authorList>
            <person name="Gilroy R."/>
            <person name="Ravi A."/>
            <person name="Getino M."/>
            <person name="Pursley I."/>
            <person name="Horton D.L."/>
            <person name="Alikhan N.F."/>
            <person name="Baker D."/>
            <person name="Gharbi K."/>
            <person name="Hall N."/>
            <person name="Watson M."/>
            <person name="Adriaenssens E.M."/>
            <person name="Foster-Nyarko E."/>
            <person name="Jarju S."/>
            <person name="Secka A."/>
            <person name="Antonio M."/>
            <person name="Oren A."/>
            <person name="Chaudhuri R.R."/>
            <person name="La Ragione R."/>
            <person name="Hildebrand F."/>
            <person name="Pallen M.J."/>
        </authorList>
    </citation>
    <scope>NUCLEOTIDE SEQUENCE</scope>
    <source>
        <strain evidence="2">B5_2728</strain>
    </source>
</reference>
<evidence type="ECO:0000259" key="1">
    <source>
        <dbReference type="PROSITE" id="PS50880"/>
    </source>
</evidence>
<evidence type="ECO:0000313" key="2">
    <source>
        <dbReference type="EMBL" id="MBU3805512.1"/>
    </source>
</evidence>